<dbReference type="Proteomes" id="UP001403385">
    <property type="component" value="Unassembled WGS sequence"/>
</dbReference>
<dbReference type="EMBL" id="JBDKWZ010000018">
    <property type="protein sequence ID" value="MEN7551029.1"/>
    <property type="molecule type" value="Genomic_DNA"/>
</dbReference>
<keyword evidence="4" id="KW-1185">Reference proteome</keyword>
<dbReference type="RefSeq" id="WP_346823811.1">
    <property type="nucleotide sequence ID" value="NZ_JBDKWZ010000018.1"/>
</dbReference>
<dbReference type="InterPro" id="IPR026444">
    <property type="entry name" value="Secre_tail"/>
</dbReference>
<dbReference type="Pfam" id="PF18962">
    <property type="entry name" value="Por_Secre_tail"/>
    <property type="match status" value="1"/>
</dbReference>
<feature type="signal peptide" evidence="1">
    <location>
        <begin position="1"/>
        <end position="20"/>
    </location>
</feature>
<keyword evidence="1" id="KW-0732">Signal</keyword>
<evidence type="ECO:0000259" key="2">
    <source>
        <dbReference type="Pfam" id="PF18962"/>
    </source>
</evidence>
<protein>
    <submittedName>
        <fullName evidence="3">T9SS type A sorting domain-containing protein</fullName>
    </submittedName>
</protein>
<evidence type="ECO:0000313" key="3">
    <source>
        <dbReference type="EMBL" id="MEN7551029.1"/>
    </source>
</evidence>
<feature type="chain" id="PRO_5043522036" evidence="1">
    <location>
        <begin position="21"/>
        <end position="363"/>
    </location>
</feature>
<dbReference type="NCBIfam" id="TIGR04183">
    <property type="entry name" value="Por_Secre_tail"/>
    <property type="match status" value="1"/>
</dbReference>
<sequence>MRKRLLLLVLAVCYYSSVYSVDCNFSAPNNGVSDTYNFSTICGSSPYTNVTISLEEGDILLFDNPTEDIGNGSLTLVFNGNNISVKIPNSLTVNGGVSIVGSGSGEFEVGGYLEVIGNWDSQGVDLDIKGGGDIKFNGAMAVSPGTDCSGPCPTYDFFGACGGNLTYCNDHVNCGASCDQPLPITLLYFNATLVENLVVLKWATAIEVNNNYFSIEASNDGKEFYLVKEIPGAGNSTQLLTYQEHVSPEPWPVTYYRLKQTDFDGTSTYSKVVLVRQGDGEGGVSVYPNPTDNGNFTLRMKVSSGAQVWAFDALGKKVYQQTFSSRTSAYWVEEPISLTGFGRGAYTLRIQQGDKVVHKKVIY</sequence>
<organism evidence="3 4">
    <name type="scientific">Rapidithrix thailandica</name>
    <dbReference type="NCBI Taxonomy" id="413964"/>
    <lineage>
        <taxon>Bacteria</taxon>
        <taxon>Pseudomonadati</taxon>
        <taxon>Bacteroidota</taxon>
        <taxon>Cytophagia</taxon>
        <taxon>Cytophagales</taxon>
        <taxon>Flammeovirgaceae</taxon>
        <taxon>Rapidithrix</taxon>
    </lineage>
</organism>
<dbReference type="AlphaFoldDB" id="A0AAW9SFC4"/>
<accession>A0AAW9SFC4</accession>
<proteinExistence type="predicted"/>
<gene>
    <name evidence="3" type="ORF">AAG747_24120</name>
</gene>
<reference evidence="3 4" key="1">
    <citation type="submission" date="2024-04" db="EMBL/GenBank/DDBJ databases">
        <title>Novel genus in family Flammeovirgaceae.</title>
        <authorList>
            <person name="Nguyen T.H."/>
            <person name="Vuong T.Q."/>
            <person name="Le H."/>
            <person name="Kim S.-G."/>
        </authorList>
    </citation>
    <scope>NUCLEOTIDE SEQUENCE [LARGE SCALE GENOMIC DNA]</scope>
    <source>
        <strain evidence="3 4">JCM 23209</strain>
    </source>
</reference>
<evidence type="ECO:0000313" key="4">
    <source>
        <dbReference type="Proteomes" id="UP001403385"/>
    </source>
</evidence>
<feature type="domain" description="Secretion system C-terminal sorting" evidence="2">
    <location>
        <begin position="286"/>
        <end position="362"/>
    </location>
</feature>
<comment type="caution">
    <text evidence="3">The sequence shown here is derived from an EMBL/GenBank/DDBJ whole genome shotgun (WGS) entry which is preliminary data.</text>
</comment>
<evidence type="ECO:0000256" key="1">
    <source>
        <dbReference type="SAM" id="SignalP"/>
    </source>
</evidence>
<name>A0AAW9SFC4_9BACT</name>